<reference evidence="2" key="1">
    <citation type="journal article" date="2021" name="PeerJ">
        <title>Extensive microbial diversity within the chicken gut microbiome revealed by metagenomics and culture.</title>
        <authorList>
            <person name="Gilroy R."/>
            <person name="Ravi A."/>
            <person name="Getino M."/>
            <person name="Pursley I."/>
            <person name="Horton D.L."/>
            <person name="Alikhan N.F."/>
            <person name="Baker D."/>
            <person name="Gharbi K."/>
            <person name="Hall N."/>
            <person name="Watson M."/>
            <person name="Adriaenssens E.M."/>
            <person name="Foster-Nyarko E."/>
            <person name="Jarju S."/>
            <person name="Secka A."/>
            <person name="Antonio M."/>
            <person name="Oren A."/>
            <person name="Chaudhuri R.R."/>
            <person name="La Ragione R."/>
            <person name="Hildebrand F."/>
            <person name="Pallen M.J."/>
        </authorList>
    </citation>
    <scope>NUCLEOTIDE SEQUENCE</scope>
    <source>
        <strain evidence="2">1277</strain>
    </source>
</reference>
<feature type="transmembrane region" description="Helical" evidence="1">
    <location>
        <begin position="119"/>
        <end position="138"/>
    </location>
</feature>
<keyword evidence="1" id="KW-1133">Transmembrane helix</keyword>
<accession>A0A921N1U7</accession>
<sequence length="172" mass="19203">MLKNKQLECISSSLVILNGLICLIYGEKLLPLLPIICGGILLLKGLIQFIEGIINKDYNSLEKTNLEKSFISIAIGLGVLVKRSDALFIVGMFWGLHGLIKSANYLNIALYNFCNKDKWLMILIKAIVEFGLSFILIFDPFGKLGHHIVILGLELVFDGTVEFISKYKNKKG</sequence>
<dbReference type="AlphaFoldDB" id="A0A921N1U7"/>
<organism evidence="2 3">
    <name type="scientific">Romboutsia timonensis</name>
    <dbReference type="NCBI Taxonomy" id="1776391"/>
    <lineage>
        <taxon>Bacteria</taxon>
        <taxon>Bacillati</taxon>
        <taxon>Bacillota</taxon>
        <taxon>Clostridia</taxon>
        <taxon>Peptostreptococcales</taxon>
        <taxon>Peptostreptococcaceae</taxon>
        <taxon>Romboutsia</taxon>
    </lineage>
</organism>
<dbReference type="EMBL" id="DYUB01000311">
    <property type="protein sequence ID" value="HJG97416.1"/>
    <property type="molecule type" value="Genomic_DNA"/>
</dbReference>
<keyword evidence="1" id="KW-0812">Transmembrane</keyword>
<evidence type="ECO:0000256" key="1">
    <source>
        <dbReference type="SAM" id="Phobius"/>
    </source>
</evidence>
<reference evidence="2" key="2">
    <citation type="submission" date="2021-09" db="EMBL/GenBank/DDBJ databases">
        <authorList>
            <person name="Gilroy R."/>
        </authorList>
    </citation>
    <scope>NUCLEOTIDE SEQUENCE</scope>
    <source>
        <strain evidence="2">1277</strain>
    </source>
</reference>
<feature type="transmembrane region" description="Helical" evidence="1">
    <location>
        <begin position="87"/>
        <end position="107"/>
    </location>
</feature>
<protein>
    <recommendedName>
        <fullName evidence="4">DUF308 domain-containing protein</fullName>
    </recommendedName>
</protein>
<keyword evidence="1" id="KW-0472">Membrane</keyword>
<evidence type="ECO:0000313" key="2">
    <source>
        <dbReference type="EMBL" id="HJG97416.1"/>
    </source>
</evidence>
<evidence type="ECO:0000313" key="3">
    <source>
        <dbReference type="Proteomes" id="UP000776700"/>
    </source>
</evidence>
<name>A0A921N1U7_9FIRM</name>
<comment type="caution">
    <text evidence="2">The sequence shown here is derived from an EMBL/GenBank/DDBJ whole genome shotgun (WGS) entry which is preliminary data.</text>
</comment>
<feature type="transmembrane region" description="Helical" evidence="1">
    <location>
        <begin position="32"/>
        <end position="54"/>
    </location>
</feature>
<evidence type="ECO:0008006" key="4">
    <source>
        <dbReference type="Google" id="ProtNLM"/>
    </source>
</evidence>
<proteinExistence type="predicted"/>
<dbReference type="Proteomes" id="UP000776700">
    <property type="component" value="Unassembled WGS sequence"/>
</dbReference>
<gene>
    <name evidence="2" type="ORF">K8V90_09965</name>
</gene>